<keyword evidence="2" id="KW-1185">Reference proteome</keyword>
<dbReference type="Proteomes" id="UP001177021">
    <property type="component" value="Unassembled WGS sequence"/>
</dbReference>
<comment type="caution">
    <text evidence="1">The sequence shown here is derived from an EMBL/GenBank/DDBJ whole genome shotgun (WGS) entry which is preliminary data.</text>
</comment>
<reference evidence="1" key="1">
    <citation type="submission" date="2023-10" db="EMBL/GenBank/DDBJ databases">
        <authorList>
            <person name="Rodriguez Cubillos JULIANA M."/>
            <person name="De Vega J."/>
        </authorList>
    </citation>
    <scope>NUCLEOTIDE SEQUENCE</scope>
</reference>
<sequence length="824" mass="93073">MKETQIIVSSRFVTIFILFFFFINLNSCDSDSINIPSDKILLNCGSSGSSPFNGVNWIGDIGTTFLSPSYETTSSTTLLLSNINKVAPKIPYSTARIIPHSSFSYSFPFSSSGLKFIRLYFLSTSYLPINPSNSKSYFSVKSGSYTLVNNFNPLLAAQEINSPYITKDFFVNIKEKILNITFTPSPQIPKAFAFINGIETFSVPNNLFSHHASNSNVSVPYLGQKERFFLNNECAFEKLYMVRTGNEGDPDVKNAFGSWLNDRNYISGSQYGTVLVLRDGRVNMNESFLNSNDYTYSAPENVYWSARTMSSSSGDSNMRYNLTWSFSVDSGFKYLVRLHFCEISMFVTDINQRVFSVYINNQTAEEKLDLVALAGEPLSPLYRDYVVKVPIETERRKVFMLISLHPNLESKPKYADAILNGVEINKLSDSNYNLAARFQLKNEELHKKKKFPVFIVVGVSTLGSILGLFITCFILRRKDWRKLKIGSFQLFTMDSTARSEEKVQVKVISGNCYQFTLAEIISATSNFNEDLVIGEGGFGKVYKGIIMLDGVTNVAIKRAKPSSRQGFKEFQNEINFHSFSHMNLVSLLGYCQESIELILVYEYMTQGPLCDHLTKKQKQPLSWNQRLEICIGAARGIHYLHTGRNNPVIHRDIKSSNILLDQNLVPKIADFGLSRMVESIYHTHVSTEVKGTFGYLDPEYYKRRKLSEKSDVYSFGVVLFEVLSGRGAVNPMAVEEENYEKVGLVEWAMHCYQLGTIDRLVDSCLEGNIRLECLMDFVEIGIKCLANKSADRPTIGEVLSSLEKTLSLQKSLEGQEINAVKMDM</sequence>
<accession>A0ACB0JX00</accession>
<organism evidence="1 2">
    <name type="scientific">Trifolium pratense</name>
    <name type="common">Red clover</name>
    <dbReference type="NCBI Taxonomy" id="57577"/>
    <lineage>
        <taxon>Eukaryota</taxon>
        <taxon>Viridiplantae</taxon>
        <taxon>Streptophyta</taxon>
        <taxon>Embryophyta</taxon>
        <taxon>Tracheophyta</taxon>
        <taxon>Spermatophyta</taxon>
        <taxon>Magnoliopsida</taxon>
        <taxon>eudicotyledons</taxon>
        <taxon>Gunneridae</taxon>
        <taxon>Pentapetalae</taxon>
        <taxon>rosids</taxon>
        <taxon>fabids</taxon>
        <taxon>Fabales</taxon>
        <taxon>Fabaceae</taxon>
        <taxon>Papilionoideae</taxon>
        <taxon>50 kb inversion clade</taxon>
        <taxon>NPAAA clade</taxon>
        <taxon>Hologalegina</taxon>
        <taxon>IRL clade</taxon>
        <taxon>Trifolieae</taxon>
        <taxon>Trifolium</taxon>
    </lineage>
</organism>
<evidence type="ECO:0000313" key="1">
    <source>
        <dbReference type="EMBL" id="CAJ2648212.1"/>
    </source>
</evidence>
<gene>
    <name evidence="1" type="ORF">MILVUS5_LOCUS16596</name>
</gene>
<dbReference type="EMBL" id="CASHSV030000109">
    <property type="protein sequence ID" value="CAJ2648212.1"/>
    <property type="molecule type" value="Genomic_DNA"/>
</dbReference>
<protein>
    <submittedName>
        <fullName evidence="1">Uncharacterized protein</fullName>
    </submittedName>
</protein>
<evidence type="ECO:0000313" key="2">
    <source>
        <dbReference type="Proteomes" id="UP001177021"/>
    </source>
</evidence>
<name>A0ACB0JX00_TRIPR</name>
<proteinExistence type="predicted"/>